<sequence>MLDLKISIRENIYASIYQFLLMKIAELRDTDDNITSLYKAQKLEIIDGKREEISLAYGRISNFQRVDFLIAKNLLYGEKNFLQYISDFIIDGEKIIRKENSEFISCNYDLCIGNSEISSGTLRQDNITFFYPFPFRENSISSVLVFELLDYDLMREIYRVIKKQGKLKVMVRDDLSGGLTAKEILKYIIKFKIDKVSWENGFWIINARKL</sequence>
<reference evidence="1 2" key="1">
    <citation type="submission" date="2018-05" db="EMBL/GenBank/DDBJ databases">
        <title>Complete Genome Sequences of Extremely Thermoacidophilic, Metal-Mobilizing Type-Strain Members of the Archaeal Family Sulfolobaceae: Acidianus brierleyi DSM-1651T, Acidianus sulfidivorans DSM-18786T, Metallosphaera hakonensis DSM-7519T, and Metallosphaera prunae DSM-10039T.</title>
        <authorList>
            <person name="Counts J.A."/>
            <person name="Kelly R.M."/>
        </authorList>
    </citation>
    <scope>NUCLEOTIDE SEQUENCE [LARGE SCALE GENOMIC DNA]</scope>
    <source>
        <strain evidence="1 2">JP7</strain>
    </source>
</reference>
<proteinExistence type="predicted"/>
<keyword evidence="2" id="KW-1185">Reference proteome</keyword>
<dbReference type="AlphaFoldDB" id="A0A2U9IMV8"/>
<protein>
    <submittedName>
        <fullName evidence="1">Uncharacterized protein</fullName>
    </submittedName>
</protein>
<evidence type="ECO:0000313" key="1">
    <source>
        <dbReference type="EMBL" id="AWR97399.1"/>
    </source>
</evidence>
<dbReference type="Proteomes" id="UP000248410">
    <property type="component" value="Chromosome"/>
</dbReference>
<evidence type="ECO:0000313" key="2">
    <source>
        <dbReference type="Proteomes" id="UP000248410"/>
    </source>
</evidence>
<accession>A0A2U9IMV8</accession>
<dbReference type="KEGG" id="asul:DFR86_07450"/>
<gene>
    <name evidence="1" type="ORF">DFR86_07450</name>
</gene>
<name>A0A2U9IMV8_9CREN</name>
<organism evidence="1 2">
    <name type="scientific">Acidianus sulfidivorans JP7</name>
    <dbReference type="NCBI Taxonomy" id="619593"/>
    <lineage>
        <taxon>Archaea</taxon>
        <taxon>Thermoproteota</taxon>
        <taxon>Thermoprotei</taxon>
        <taxon>Sulfolobales</taxon>
        <taxon>Sulfolobaceae</taxon>
        <taxon>Acidianus</taxon>
    </lineage>
</organism>
<dbReference type="EMBL" id="CP029288">
    <property type="protein sequence ID" value="AWR97399.1"/>
    <property type="molecule type" value="Genomic_DNA"/>
</dbReference>